<accession>A0A521DKM8</accession>
<feature type="domain" description="Glycine transporter" evidence="8">
    <location>
        <begin position="92"/>
        <end position="160"/>
    </location>
</feature>
<evidence type="ECO:0000256" key="2">
    <source>
        <dbReference type="ARBA" id="ARBA00008193"/>
    </source>
</evidence>
<comment type="similarity">
    <text evidence="2">Belongs to the UPF0126 family.</text>
</comment>
<sequence length="200" mass="22289">MVWETLNLIGIIAFAVSGTLVAMEERYDLFGTLVLGFVTAFGGGVIRNILIGVPVPSLWEEDISIYIALFTILLLVAIPSQWIRRWKKWYSFFDAVGLSAFTIQGALSAIRMELPTIAVVVAAVLTGIGGGVIRDVLAGRKPLVLQKEIYALWAVIGGWMIGMEVVQKDWQLYLLFGLILCLRLISLLFHWQLPRRIAKN</sequence>
<evidence type="ECO:0000259" key="8">
    <source>
        <dbReference type="Pfam" id="PF03458"/>
    </source>
</evidence>
<reference evidence="9 10" key="1">
    <citation type="submission" date="2017-05" db="EMBL/GenBank/DDBJ databases">
        <authorList>
            <person name="Varghese N."/>
            <person name="Submissions S."/>
        </authorList>
    </citation>
    <scope>NUCLEOTIDE SEQUENCE [LARGE SCALE GENOMIC DNA]</scope>
    <source>
        <strain evidence="9 10">DSM 45474</strain>
    </source>
</reference>
<evidence type="ECO:0000256" key="7">
    <source>
        <dbReference type="SAM" id="Phobius"/>
    </source>
</evidence>
<keyword evidence="10" id="KW-1185">Reference proteome</keyword>
<name>A0A521DKM8_9BACL</name>
<evidence type="ECO:0000256" key="1">
    <source>
        <dbReference type="ARBA" id="ARBA00004651"/>
    </source>
</evidence>
<evidence type="ECO:0000256" key="4">
    <source>
        <dbReference type="ARBA" id="ARBA00022692"/>
    </source>
</evidence>
<feature type="domain" description="Glycine transporter" evidence="8">
    <location>
        <begin position="5"/>
        <end position="78"/>
    </location>
</feature>
<evidence type="ECO:0000256" key="5">
    <source>
        <dbReference type="ARBA" id="ARBA00022989"/>
    </source>
</evidence>
<keyword evidence="5 7" id="KW-1133">Transmembrane helix</keyword>
<dbReference type="PANTHER" id="PTHR30506">
    <property type="entry name" value="INNER MEMBRANE PROTEIN"/>
    <property type="match status" value="1"/>
</dbReference>
<dbReference type="AlphaFoldDB" id="A0A521DKM8"/>
<evidence type="ECO:0000256" key="3">
    <source>
        <dbReference type="ARBA" id="ARBA00022475"/>
    </source>
</evidence>
<dbReference type="Pfam" id="PF03458">
    <property type="entry name" value="Gly_transporter"/>
    <property type="match status" value="2"/>
</dbReference>
<feature type="transmembrane region" description="Helical" evidence="7">
    <location>
        <begin position="116"/>
        <end position="137"/>
    </location>
</feature>
<dbReference type="OrthoDB" id="9791874at2"/>
<feature type="transmembrane region" description="Helical" evidence="7">
    <location>
        <begin position="6"/>
        <end position="23"/>
    </location>
</feature>
<feature type="transmembrane region" description="Helical" evidence="7">
    <location>
        <begin position="172"/>
        <end position="191"/>
    </location>
</feature>
<keyword evidence="4 7" id="KW-0812">Transmembrane</keyword>
<proteinExistence type="inferred from homology"/>
<evidence type="ECO:0000256" key="6">
    <source>
        <dbReference type="ARBA" id="ARBA00023136"/>
    </source>
</evidence>
<dbReference type="EMBL" id="FXTI01000006">
    <property type="protein sequence ID" value="SMO72188.1"/>
    <property type="molecule type" value="Genomic_DNA"/>
</dbReference>
<feature type="transmembrane region" description="Helical" evidence="7">
    <location>
        <begin position="149"/>
        <end position="166"/>
    </location>
</feature>
<feature type="transmembrane region" description="Helical" evidence="7">
    <location>
        <begin position="30"/>
        <end position="51"/>
    </location>
</feature>
<dbReference type="GO" id="GO:0005886">
    <property type="term" value="C:plasma membrane"/>
    <property type="evidence" value="ECO:0007669"/>
    <property type="project" value="UniProtKB-SubCell"/>
</dbReference>
<keyword evidence="3" id="KW-1003">Cell membrane</keyword>
<keyword evidence="6 7" id="KW-0472">Membrane</keyword>
<comment type="subcellular location">
    <subcellularLocation>
        <location evidence="1">Cell membrane</location>
        <topology evidence="1">Multi-pass membrane protein</topology>
    </subcellularLocation>
</comment>
<organism evidence="9 10">
    <name type="scientific">Melghirimyces algeriensis</name>
    <dbReference type="NCBI Taxonomy" id="910412"/>
    <lineage>
        <taxon>Bacteria</taxon>
        <taxon>Bacillati</taxon>
        <taxon>Bacillota</taxon>
        <taxon>Bacilli</taxon>
        <taxon>Bacillales</taxon>
        <taxon>Thermoactinomycetaceae</taxon>
        <taxon>Melghirimyces</taxon>
    </lineage>
</organism>
<dbReference type="Proteomes" id="UP000315636">
    <property type="component" value="Unassembled WGS sequence"/>
</dbReference>
<dbReference type="RefSeq" id="WP_142505694.1">
    <property type="nucleotide sequence ID" value="NZ_FXTI01000006.1"/>
</dbReference>
<evidence type="ECO:0000313" key="9">
    <source>
        <dbReference type="EMBL" id="SMO72188.1"/>
    </source>
</evidence>
<dbReference type="PANTHER" id="PTHR30506:SF3">
    <property type="entry name" value="UPF0126 INNER MEMBRANE PROTEIN YADS-RELATED"/>
    <property type="match status" value="1"/>
</dbReference>
<evidence type="ECO:0000313" key="10">
    <source>
        <dbReference type="Proteomes" id="UP000315636"/>
    </source>
</evidence>
<protein>
    <submittedName>
        <fullName evidence="9">Uncharacterized membrane protein YeiH</fullName>
    </submittedName>
</protein>
<dbReference type="InterPro" id="IPR005115">
    <property type="entry name" value="Gly_transporter"/>
</dbReference>
<gene>
    <name evidence="9" type="ORF">SAMN06264849_106108</name>
</gene>
<feature type="transmembrane region" description="Helical" evidence="7">
    <location>
        <begin position="63"/>
        <end position="82"/>
    </location>
</feature>
<feature type="transmembrane region" description="Helical" evidence="7">
    <location>
        <begin position="89"/>
        <end position="110"/>
    </location>
</feature>